<dbReference type="GO" id="GO:0003677">
    <property type="term" value="F:DNA binding"/>
    <property type="evidence" value="ECO:0007669"/>
    <property type="project" value="UniProtKB-KW"/>
</dbReference>
<keyword evidence="2" id="KW-0238">DNA-binding</keyword>
<dbReference type="SMART" id="SM00422">
    <property type="entry name" value="HTH_MERR"/>
    <property type="match status" value="1"/>
</dbReference>
<dbReference type="PANTHER" id="PTHR30204">
    <property type="entry name" value="REDOX-CYCLING DRUG-SENSING TRANSCRIPTIONAL ACTIVATOR SOXR"/>
    <property type="match status" value="1"/>
</dbReference>
<keyword evidence="1" id="KW-0805">Transcription regulation</keyword>
<dbReference type="PANTHER" id="PTHR30204:SF94">
    <property type="entry name" value="HEAVY METAL-DEPENDENT TRANSCRIPTIONAL REGULATOR HI_0293-RELATED"/>
    <property type="match status" value="1"/>
</dbReference>
<dbReference type="PRINTS" id="PR00040">
    <property type="entry name" value="HTHMERR"/>
</dbReference>
<protein>
    <submittedName>
        <fullName evidence="5">Mercuric resistance operon regulatory protein</fullName>
    </submittedName>
</protein>
<dbReference type="Pfam" id="PF09278">
    <property type="entry name" value="MerR-DNA-bind"/>
    <property type="match status" value="1"/>
</dbReference>
<organism evidence="5 6">
    <name type="scientific">Acaryochloris thomasi RCC1774</name>
    <dbReference type="NCBI Taxonomy" id="1764569"/>
    <lineage>
        <taxon>Bacteria</taxon>
        <taxon>Bacillati</taxon>
        <taxon>Cyanobacteriota</taxon>
        <taxon>Cyanophyceae</taxon>
        <taxon>Acaryochloridales</taxon>
        <taxon>Acaryochloridaceae</taxon>
        <taxon>Acaryochloris</taxon>
        <taxon>Acaryochloris thomasi</taxon>
    </lineage>
</organism>
<evidence type="ECO:0000259" key="4">
    <source>
        <dbReference type="PROSITE" id="PS50937"/>
    </source>
</evidence>
<dbReference type="InterPro" id="IPR000551">
    <property type="entry name" value="MerR-type_HTH_dom"/>
</dbReference>
<comment type="caution">
    <text evidence="5">The sequence shown here is derived from an EMBL/GenBank/DDBJ whole genome shotgun (WGS) entry which is preliminary data.</text>
</comment>
<dbReference type="CDD" id="cd04770">
    <property type="entry name" value="HTH_HMRTR"/>
    <property type="match status" value="1"/>
</dbReference>
<dbReference type="InterPro" id="IPR009061">
    <property type="entry name" value="DNA-bd_dom_put_sf"/>
</dbReference>
<dbReference type="PROSITE" id="PS50937">
    <property type="entry name" value="HTH_MERR_2"/>
    <property type="match status" value="1"/>
</dbReference>
<dbReference type="Gene3D" id="1.10.1660.10">
    <property type="match status" value="1"/>
</dbReference>
<evidence type="ECO:0000256" key="1">
    <source>
        <dbReference type="ARBA" id="ARBA00023015"/>
    </source>
</evidence>
<feature type="domain" description="HTH merR-type" evidence="4">
    <location>
        <begin position="8"/>
        <end position="77"/>
    </location>
</feature>
<proteinExistence type="predicted"/>
<evidence type="ECO:0000313" key="6">
    <source>
        <dbReference type="Proteomes" id="UP000248857"/>
    </source>
</evidence>
<dbReference type="OrthoDB" id="9791488at2"/>
<dbReference type="InterPro" id="IPR047057">
    <property type="entry name" value="MerR_fam"/>
</dbReference>
<evidence type="ECO:0000256" key="3">
    <source>
        <dbReference type="ARBA" id="ARBA00023163"/>
    </source>
</evidence>
<sequence length="139" mass="15758">MTSENITLLRIGELHRVSQVPIKTIRYYEALGLIQADQRTEGGFRLFYPEVADRLAFIKRTQSLGFSLEEIGHILNIHDQGELPCAEVRQQLQIKITEIDQRIAQLQTLRTELISLTSESPSLEEISDDVICPILQSPG</sequence>
<dbReference type="SUPFAM" id="SSF46955">
    <property type="entry name" value="Putative DNA-binding domain"/>
    <property type="match status" value="1"/>
</dbReference>
<accession>A0A2W1JZT2</accession>
<dbReference type="EMBL" id="PQWO01000001">
    <property type="protein sequence ID" value="PZD75412.1"/>
    <property type="molecule type" value="Genomic_DNA"/>
</dbReference>
<dbReference type="Proteomes" id="UP000248857">
    <property type="component" value="Unassembled WGS sequence"/>
</dbReference>
<reference evidence="5 6" key="1">
    <citation type="journal article" date="2018" name="Sci. Rep.">
        <title>A novel species of the marine cyanobacterium Acaryochloris with a unique pigment content and lifestyle.</title>
        <authorList>
            <person name="Partensky F."/>
            <person name="Six C."/>
            <person name="Ratin M."/>
            <person name="Garczarek L."/>
            <person name="Vaulot D."/>
            <person name="Probert I."/>
            <person name="Calteau A."/>
            <person name="Gourvil P."/>
            <person name="Marie D."/>
            <person name="Grebert T."/>
            <person name="Bouchier C."/>
            <person name="Le Panse S."/>
            <person name="Gachenot M."/>
            <person name="Rodriguez F."/>
            <person name="Garrido J.L."/>
        </authorList>
    </citation>
    <scope>NUCLEOTIDE SEQUENCE [LARGE SCALE GENOMIC DNA]</scope>
    <source>
        <strain evidence="5 6">RCC1774</strain>
    </source>
</reference>
<dbReference type="GO" id="GO:0003700">
    <property type="term" value="F:DNA-binding transcription factor activity"/>
    <property type="evidence" value="ECO:0007669"/>
    <property type="project" value="InterPro"/>
</dbReference>
<dbReference type="InterPro" id="IPR015358">
    <property type="entry name" value="Tscrpt_reg_MerR_DNA-bd"/>
</dbReference>
<evidence type="ECO:0000256" key="2">
    <source>
        <dbReference type="ARBA" id="ARBA00023125"/>
    </source>
</evidence>
<dbReference type="RefSeq" id="WP_110984243.1">
    <property type="nucleotide sequence ID" value="NZ_CAWNWM010000001.1"/>
</dbReference>
<gene>
    <name evidence="5" type="primary">merR1_1</name>
    <name evidence="5" type="ORF">C1752_00262</name>
</gene>
<name>A0A2W1JZT2_9CYAN</name>
<evidence type="ECO:0000313" key="5">
    <source>
        <dbReference type="EMBL" id="PZD75412.1"/>
    </source>
</evidence>
<keyword evidence="6" id="KW-1185">Reference proteome</keyword>
<dbReference type="AlphaFoldDB" id="A0A2W1JZT2"/>
<keyword evidence="3" id="KW-0804">Transcription</keyword>
<dbReference type="Pfam" id="PF00376">
    <property type="entry name" value="MerR"/>
    <property type="match status" value="1"/>
</dbReference>